<reference evidence="2" key="2">
    <citation type="submission" date="2021-04" db="EMBL/GenBank/DDBJ databases">
        <authorList>
            <person name="Gilroy R."/>
        </authorList>
    </citation>
    <scope>NUCLEOTIDE SEQUENCE</scope>
    <source>
        <strain evidence="2">USAMLcec3-2134</strain>
    </source>
</reference>
<dbReference type="EMBL" id="DWXE01000026">
    <property type="protein sequence ID" value="HJB91274.1"/>
    <property type="molecule type" value="Genomic_DNA"/>
</dbReference>
<dbReference type="Proteomes" id="UP000886883">
    <property type="component" value="Unassembled WGS sequence"/>
</dbReference>
<dbReference type="Gene3D" id="2.30.30.40">
    <property type="entry name" value="SH3 Domains"/>
    <property type="match status" value="1"/>
</dbReference>
<dbReference type="SUPFAM" id="SSF52266">
    <property type="entry name" value="SGNH hydrolase"/>
    <property type="match status" value="1"/>
</dbReference>
<accession>A0A9D2MRK6</accession>
<evidence type="ECO:0000313" key="2">
    <source>
        <dbReference type="EMBL" id="HJB91274.1"/>
    </source>
</evidence>
<proteinExistence type="predicted"/>
<reference evidence="2" key="1">
    <citation type="journal article" date="2021" name="PeerJ">
        <title>Extensive microbial diversity within the chicken gut microbiome revealed by metagenomics and culture.</title>
        <authorList>
            <person name="Gilroy R."/>
            <person name="Ravi A."/>
            <person name="Getino M."/>
            <person name="Pursley I."/>
            <person name="Horton D.L."/>
            <person name="Alikhan N.F."/>
            <person name="Baker D."/>
            <person name="Gharbi K."/>
            <person name="Hall N."/>
            <person name="Watson M."/>
            <person name="Adriaenssens E.M."/>
            <person name="Foster-Nyarko E."/>
            <person name="Jarju S."/>
            <person name="Secka A."/>
            <person name="Antonio M."/>
            <person name="Oren A."/>
            <person name="Chaudhuri R.R."/>
            <person name="La Ragione R."/>
            <person name="Hildebrand F."/>
            <person name="Pallen M.J."/>
        </authorList>
    </citation>
    <scope>NUCLEOTIDE SEQUENCE</scope>
    <source>
        <strain evidence="2">USAMLcec3-2134</strain>
    </source>
</reference>
<dbReference type="AlphaFoldDB" id="A0A9D2MRK6"/>
<comment type="caution">
    <text evidence="2">The sequence shown here is derived from an EMBL/GenBank/DDBJ whole genome shotgun (WGS) entry which is preliminary data.</text>
</comment>
<organism evidence="2 3">
    <name type="scientific">Candidatus Eisenbergiella merdigallinarum</name>
    <dbReference type="NCBI Taxonomy" id="2838552"/>
    <lineage>
        <taxon>Bacteria</taxon>
        <taxon>Bacillati</taxon>
        <taxon>Bacillota</taxon>
        <taxon>Clostridia</taxon>
        <taxon>Lachnospirales</taxon>
        <taxon>Lachnospiraceae</taxon>
        <taxon>Eisenbergiella</taxon>
    </lineage>
</organism>
<name>A0A9D2MRK6_9FIRM</name>
<evidence type="ECO:0008006" key="4">
    <source>
        <dbReference type="Google" id="ProtNLM"/>
    </source>
</evidence>
<keyword evidence="1" id="KW-0732">Signal</keyword>
<feature type="chain" id="PRO_5038537247" description="SH3 domain-containing protein" evidence="1">
    <location>
        <begin position="27"/>
        <end position="329"/>
    </location>
</feature>
<sequence length="329" mass="35589">MKMKRWTYLAACAGVCFLLSGSRAYAAQPQSVTIPMPGFVVEQWAQPRPMSVSRTAQVRSLAQEGAQPIGSVEPGQMVNAWGQTDNGWYFIECGQTLGYVRYEAAAPVDEATLQLIQEQNRQAQLAAQAAAAAAEEAAAAAAKEAARQAQIAAAAQIQPAVAAGVVFIGDSRMVTLKEDVEEAFGVCPAAVVAQNGSRYEWFHDSAIPQADRIIGQGSRVIINMGVNDLSDASKYAQDVNYWGAVWTQRGATVYYASVNPVWANSHNITQERVDLFNSTLRSQLIPQVIWLDSSGYLMQAGVHATDGLHYKADTNLVLYNYYMTAIGAI</sequence>
<protein>
    <recommendedName>
        <fullName evidence="4">SH3 domain-containing protein</fullName>
    </recommendedName>
</protein>
<gene>
    <name evidence="2" type="ORF">H9763_07385</name>
</gene>
<feature type="signal peptide" evidence="1">
    <location>
        <begin position="1"/>
        <end position="26"/>
    </location>
</feature>
<dbReference type="Gene3D" id="3.40.50.1110">
    <property type="entry name" value="SGNH hydrolase"/>
    <property type="match status" value="1"/>
</dbReference>
<evidence type="ECO:0000313" key="3">
    <source>
        <dbReference type="Proteomes" id="UP000886883"/>
    </source>
</evidence>
<dbReference type="InterPro" id="IPR036514">
    <property type="entry name" value="SGNH_hydro_sf"/>
</dbReference>
<evidence type="ECO:0000256" key="1">
    <source>
        <dbReference type="SAM" id="SignalP"/>
    </source>
</evidence>